<feature type="transmembrane region" description="Helical" evidence="1">
    <location>
        <begin position="12"/>
        <end position="31"/>
    </location>
</feature>
<feature type="transmembrane region" description="Helical" evidence="1">
    <location>
        <begin position="37"/>
        <end position="56"/>
    </location>
</feature>
<dbReference type="EMBL" id="UOFQ01000045">
    <property type="protein sequence ID" value="VAW86574.1"/>
    <property type="molecule type" value="Genomic_DNA"/>
</dbReference>
<dbReference type="AlphaFoldDB" id="A0A3B0ZYM7"/>
<feature type="transmembrane region" description="Helical" evidence="1">
    <location>
        <begin position="125"/>
        <end position="142"/>
    </location>
</feature>
<evidence type="ECO:0000256" key="1">
    <source>
        <dbReference type="SAM" id="Phobius"/>
    </source>
</evidence>
<sequence>MGRLLADRIEGGRDAAIIGSVFIFVALALYLDASANLALQNTMGYCAWFFLGLMLIGESMAVRMQVVVAVAFATIGEYFASVYLGAYVYRFENVPAYVPPGHGMVYLTAVVMARQGLFIVYRQQITWLVLAIGGIWSIWGLFFAERSDVGGALLFAIFVYCLYKGRSPLVYLGAFFITTWLEVVGTWSGTWYWAVYDPVLGLPQGNPPSGVAVWYVMVDALALTLAPRLVLAYESVRRRLFKRGRLPPQIS</sequence>
<feature type="transmembrane region" description="Helical" evidence="1">
    <location>
        <begin position="68"/>
        <end position="88"/>
    </location>
</feature>
<proteinExistence type="predicted"/>
<keyword evidence="1" id="KW-0812">Transmembrane</keyword>
<keyword evidence="1" id="KW-1133">Transmembrane helix</keyword>
<feature type="transmembrane region" description="Helical" evidence="1">
    <location>
        <begin position="148"/>
        <end position="163"/>
    </location>
</feature>
<name>A0A3B0ZYM7_9ZZZZ</name>
<evidence type="ECO:0000313" key="2">
    <source>
        <dbReference type="EMBL" id="VAW86574.1"/>
    </source>
</evidence>
<gene>
    <name evidence="2" type="ORF">MNBD_GAMMA17-221</name>
</gene>
<keyword evidence="1" id="KW-0472">Membrane</keyword>
<reference evidence="2" key="1">
    <citation type="submission" date="2018-06" db="EMBL/GenBank/DDBJ databases">
        <authorList>
            <person name="Zhirakovskaya E."/>
        </authorList>
    </citation>
    <scope>NUCLEOTIDE SEQUENCE</scope>
</reference>
<protein>
    <submittedName>
        <fullName evidence="2">Uncharacterized protein</fullName>
    </submittedName>
</protein>
<feature type="transmembrane region" description="Helical" evidence="1">
    <location>
        <begin position="170"/>
        <end position="193"/>
    </location>
</feature>
<feature type="transmembrane region" description="Helical" evidence="1">
    <location>
        <begin position="213"/>
        <end position="233"/>
    </location>
</feature>
<accession>A0A3B0ZYM7</accession>
<organism evidence="2">
    <name type="scientific">hydrothermal vent metagenome</name>
    <dbReference type="NCBI Taxonomy" id="652676"/>
    <lineage>
        <taxon>unclassified sequences</taxon>
        <taxon>metagenomes</taxon>
        <taxon>ecological metagenomes</taxon>
    </lineage>
</organism>